<keyword evidence="1" id="KW-0645">Protease</keyword>
<evidence type="ECO:0000259" key="2">
    <source>
        <dbReference type="PROSITE" id="PS50106"/>
    </source>
</evidence>
<comment type="caution">
    <text evidence="4">The sequence shown here is derived from an EMBL/GenBank/DDBJ whole genome shotgun (WGS) entry which is preliminary data.</text>
</comment>
<comment type="catalytic activity">
    <reaction evidence="1">
        <text>Hydrolysis of proteins in presence of ATP.</text>
        <dbReference type="EC" id="3.4.21.53"/>
    </reaction>
</comment>
<dbReference type="InterPro" id="IPR001478">
    <property type="entry name" value="PDZ"/>
</dbReference>
<dbReference type="Pfam" id="PF05362">
    <property type="entry name" value="Lon_C"/>
    <property type="match status" value="1"/>
</dbReference>
<dbReference type="Proteomes" id="UP000291144">
    <property type="component" value="Unassembled WGS sequence"/>
</dbReference>
<organism evidence="4 5">
    <name type="scientific">Kribbella pittospori</name>
    <dbReference type="NCBI Taxonomy" id="722689"/>
    <lineage>
        <taxon>Bacteria</taxon>
        <taxon>Bacillati</taxon>
        <taxon>Actinomycetota</taxon>
        <taxon>Actinomycetes</taxon>
        <taxon>Propionibacteriales</taxon>
        <taxon>Kribbellaceae</taxon>
        <taxon>Kribbella</taxon>
    </lineage>
</organism>
<dbReference type="PANTHER" id="PTHR10046">
    <property type="entry name" value="ATP DEPENDENT LON PROTEASE FAMILY MEMBER"/>
    <property type="match status" value="1"/>
</dbReference>
<dbReference type="AlphaFoldDB" id="A0A4R0KJF5"/>
<dbReference type="OrthoDB" id="2356897at2"/>
<dbReference type="InterPro" id="IPR027065">
    <property type="entry name" value="Lon_Prtase"/>
</dbReference>
<dbReference type="EMBL" id="SJKB01000006">
    <property type="protein sequence ID" value="TCC60329.1"/>
    <property type="molecule type" value="Genomic_DNA"/>
</dbReference>
<keyword evidence="5" id="KW-1185">Reference proteome</keyword>
<dbReference type="InterPro" id="IPR014721">
    <property type="entry name" value="Ribsml_uS5_D2-typ_fold_subgr"/>
</dbReference>
<gene>
    <name evidence="4" type="ORF">E0H73_20535</name>
</gene>
<feature type="domain" description="PDZ" evidence="2">
    <location>
        <begin position="142"/>
        <end position="172"/>
    </location>
</feature>
<reference evidence="4 5" key="1">
    <citation type="submission" date="2019-02" db="EMBL/GenBank/DDBJ databases">
        <title>Kribbella capetownensis sp. nov. and Kribbella speibonae sp. nov., isolated from soil.</title>
        <authorList>
            <person name="Curtis S.M."/>
            <person name="Norton I."/>
            <person name="Everest G.J."/>
            <person name="Meyers P.R."/>
        </authorList>
    </citation>
    <scope>NUCLEOTIDE SEQUENCE [LARGE SCALE GENOMIC DNA]</scope>
    <source>
        <strain evidence="4 5">NRRL B-24813</strain>
    </source>
</reference>
<evidence type="ECO:0000256" key="1">
    <source>
        <dbReference type="PROSITE-ProRule" id="PRU01122"/>
    </source>
</evidence>
<dbReference type="GO" id="GO:0006508">
    <property type="term" value="P:proteolysis"/>
    <property type="evidence" value="ECO:0007669"/>
    <property type="project" value="UniProtKB-KW"/>
</dbReference>
<dbReference type="GO" id="GO:0004176">
    <property type="term" value="F:ATP-dependent peptidase activity"/>
    <property type="evidence" value="ECO:0007669"/>
    <property type="project" value="UniProtKB-UniRule"/>
</dbReference>
<dbReference type="SUPFAM" id="SSF54211">
    <property type="entry name" value="Ribosomal protein S5 domain 2-like"/>
    <property type="match status" value="1"/>
</dbReference>
<dbReference type="EC" id="3.4.21.53" evidence="1"/>
<dbReference type="GO" id="GO:0004252">
    <property type="term" value="F:serine-type endopeptidase activity"/>
    <property type="evidence" value="ECO:0007669"/>
    <property type="project" value="UniProtKB-UniRule"/>
</dbReference>
<dbReference type="PROSITE" id="PS50106">
    <property type="entry name" value="PDZ"/>
    <property type="match status" value="1"/>
</dbReference>
<dbReference type="InterPro" id="IPR036034">
    <property type="entry name" value="PDZ_sf"/>
</dbReference>
<dbReference type="SMART" id="SM00228">
    <property type="entry name" value="PDZ"/>
    <property type="match status" value="1"/>
</dbReference>
<dbReference type="GO" id="GO:0030163">
    <property type="term" value="P:protein catabolic process"/>
    <property type="evidence" value="ECO:0007669"/>
    <property type="project" value="InterPro"/>
</dbReference>
<evidence type="ECO:0000259" key="3">
    <source>
        <dbReference type="PROSITE" id="PS51786"/>
    </source>
</evidence>
<accession>A0A4R0KJF5</accession>
<evidence type="ECO:0000313" key="5">
    <source>
        <dbReference type="Proteomes" id="UP000291144"/>
    </source>
</evidence>
<feature type="active site" evidence="1">
    <location>
        <position position="286"/>
    </location>
</feature>
<sequence length="346" mass="35751">MTRRTATLVTSIIVLVVSLGLVTVFSVPFVSFSPGPVKDTLGTSSNNKPVIEITGHDTFPTSGQLDLTTVSVTSPGRELTLPQAMRNWLDPHNDLFPRDIIYPPDQSADQVEEQNTAEMTGSQDSAVAAALQAAQVPYHPKVSTVAKDTPAEGKLKPGDVVLAVDGVAMSQVPQVGEYVRKHKVGENVAFLVRRGGAEQTIQVKTAATPGDETRPMVGITIGVDSPVKVTVNLGQDIGGPSAGTAFALAIYDKLTPGPLLDGKHIAGTGTIDALGQVGPIGGIQQKIAGAKNDGATIFLVPADNCEAAMHAGVKGIRLVKITTLTEAIAAIKAAVSGQGEVPACAS</sequence>
<dbReference type="Gene3D" id="3.30.230.10">
    <property type="match status" value="1"/>
</dbReference>
<dbReference type="RefSeq" id="WP_131358764.1">
    <property type="nucleotide sequence ID" value="NZ_SJKB01000006.1"/>
</dbReference>
<protein>
    <recommendedName>
        <fullName evidence="1">endopeptidase La</fullName>
        <ecNumber evidence="1">3.4.21.53</ecNumber>
    </recommendedName>
</protein>
<dbReference type="Pfam" id="PF13180">
    <property type="entry name" value="PDZ_2"/>
    <property type="match status" value="1"/>
</dbReference>
<keyword evidence="1" id="KW-0720">Serine protease</keyword>
<dbReference type="PROSITE" id="PS51786">
    <property type="entry name" value="LON_PROTEOLYTIC"/>
    <property type="match status" value="1"/>
</dbReference>
<dbReference type="InterPro" id="IPR020568">
    <property type="entry name" value="Ribosomal_Su5_D2-typ_SF"/>
</dbReference>
<evidence type="ECO:0000313" key="4">
    <source>
        <dbReference type="EMBL" id="TCC60329.1"/>
    </source>
</evidence>
<dbReference type="Gene3D" id="2.30.42.10">
    <property type="match status" value="1"/>
</dbReference>
<keyword evidence="1" id="KW-0378">Hydrolase</keyword>
<name>A0A4R0KJF5_9ACTN</name>
<dbReference type="SUPFAM" id="SSF50156">
    <property type="entry name" value="PDZ domain-like"/>
    <property type="match status" value="1"/>
</dbReference>
<proteinExistence type="inferred from homology"/>
<feature type="domain" description="Lon proteolytic" evidence="3">
    <location>
        <begin position="236"/>
        <end position="334"/>
    </location>
</feature>
<comment type="similarity">
    <text evidence="1">Belongs to the peptidase S16 family.</text>
</comment>
<dbReference type="InterPro" id="IPR008269">
    <property type="entry name" value="Lon_proteolytic"/>
</dbReference>
<feature type="active site" evidence="1">
    <location>
        <position position="241"/>
    </location>
</feature>
<dbReference type="GO" id="GO:0005524">
    <property type="term" value="F:ATP binding"/>
    <property type="evidence" value="ECO:0007669"/>
    <property type="project" value="InterPro"/>
</dbReference>